<dbReference type="GO" id="GO:0005524">
    <property type="term" value="F:ATP binding"/>
    <property type="evidence" value="ECO:0007669"/>
    <property type="project" value="UniProtKB-KW"/>
</dbReference>
<dbReference type="GO" id="GO:0003677">
    <property type="term" value="F:DNA binding"/>
    <property type="evidence" value="ECO:0007669"/>
    <property type="project" value="UniProtKB-KW"/>
</dbReference>
<feature type="non-terminal residue" evidence="11">
    <location>
        <position position="351"/>
    </location>
</feature>
<name>T1DFP3_9ZZZZ</name>
<sequence>MSGLQRRRYRDEVLDIRREGADGRRANIAEVLEMTVTGALAFFSDSREVCQRLAPLADVGLEYVTLGQAVPTLSGGEAQRLKLAGHLAQAGSVLSSTTHKGKLFLFDEPTTGLHFQDVTRLLGAFRKLLAAGHSLLVIEHNLDVIRACDWIIDLGPEGGDAGGHVVCTGTPADVRGNAQSHTGRALVDYERALAGEPAAESAAIAEPAPRYGAIERDARHDIVIHNAREHNLKSIDARIPRNRFTVITGVSGSGKSTLAFDILFNEGQRRYLESLNAYARQFVQPAARPDVDAIFGIPPTVAIEQRTSRGGRKSTVATLTEIYHFLRLLYVKLGSQYCPDCDAPIEPQSTA</sequence>
<evidence type="ECO:0000256" key="3">
    <source>
        <dbReference type="ARBA" id="ARBA00022737"/>
    </source>
</evidence>
<organism evidence="11">
    <name type="scientific">mine drainage metagenome</name>
    <dbReference type="NCBI Taxonomy" id="410659"/>
    <lineage>
        <taxon>unclassified sequences</taxon>
        <taxon>metagenomes</taxon>
        <taxon>ecological metagenomes</taxon>
    </lineage>
</organism>
<protein>
    <submittedName>
        <fullName evidence="11">Excinuclease ABC subunit A</fullName>
    </submittedName>
</protein>
<evidence type="ECO:0000256" key="9">
    <source>
        <dbReference type="ARBA" id="ARBA00023125"/>
    </source>
</evidence>
<reference evidence="11" key="1">
    <citation type="submission" date="2013-08" db="EMBL/GenBank/DDBJ databases">
        <authorList>
            <person name="Mendez C."/>
            <person name="Richter M."/>
            <person name="Ferrer M."/>
            <person name="Sanchez J."/>
        </authorList>
    </citation>
    <scope>NUCLEOTIDE SEQUENCE</scope>
</reference>
<dbReference type="EMBL" id="AUZX01000914">
    <property type="protein sequence ID" value="EQD80144.1"/>
    <property type="molecule type" value="Genomic_DNA"/>
</dbReference>
<evidence type="ECO:0000256" key="7">
    <source>
        <dbReference type="ARBA" id="ARBA00022840"/>
    </source>
</evidence>
<evidence type="ECO:0000313" key="11">
    <source>
        <dbReference type="EMBL" id="EQD80144.1"/>
    </source>
</evidence>
<keyword evidence="3" id="KW-0677">Repeat</keyword>
<dbReference type="GO" id="GO:0006281">
    <property type="term" value="P:DNA repair"/>
    <property type="evidence" value="ECO:0007669"/>
    <property type="project" value="UniProtKB-KW"/>
</dbReference>
<dbReference type="AlphaFoldDB" id="T1DFP3"/>
<gene>
    <name evidence="11" type="ORF">B1A_01199</name>
</gene>
<comment type="caution">
    <text evidence="11">The sequence shown here is derived from an EMBL/GenBank/DDBJ whole genome shotgun (WGS) entry which is preliminary data.</text>
</comment>
<dbReference type="PANTHER" id="PTHR43152">
    <property type="entry name" value="UVRABC SYSTEM PROTEIN A"/>
    <property type="match status" value="1"/>
</dbReference>
<keyword evidence="9" id="KW-0238">DNA-binding</keyword>
<evidence type="ECO:0000256" key="5">
    <source>
        <dbReference type="ARBA" id="ARBA00022763"/>
    </source>
</evidence>
<keyword evidence="5" id="KW-0227">DNA damage</keyword>
<keyword evidence="6" id="KW-0228">DNA excision</keyword>
<evidence type="ECO:0000256" key="10">
    <source>
        <dbReference type="ARBA" id="ARBA00023204"/>
    </source>
</evidence>
<dbReference type="SUPFAM" id="SSF52540">
    <property type="entry name" value="P-loop containing nucleoside triphosphate hydrolases"/>
    <property type="match status" value="2"/>
</dbReference>
<evidence type="ECO:0000256" key="1">
    <source>
        <dbReference type="ARBA" id="ARBA00004496"/>
    </source>
</evidence>
<dbReference type="GO" id="GO:0005737">
    <property type="term" value="C:cytoplasm"/>
    <property type="evidence" value="ECO:0007669"/>
    <property type="project" value="UniProtKB-SubCell"/>
</dbReference>
<dbReference type="Gene3D" id="3.40.50.300">
    <property type="entry name" value="P-loop containing nucleotide triphosphate hydrolases"/>
    <property type="match status" value="2"/>
</dbReference>
<keyword evidence="7" id="KW-0067">ATP-binding</keyword>
<evidence type="ECO:0000256" key="6">
    <source>
        <dbReference type="ARBA" id="ARBA00022769"/>
    </source>
</evidence>
<comment type="subcellular location">
    <subcellularLocation>
        <location evidence="1">Cytoplasm</location>
    </subcellularLocation>
</comment>
<proteinExistence type="predicted"/>
<dbReference type="GO" id="GO:0004518">
    <property type="term" value="F:nuclease activity"/>
    <property type="evidence" value="ECO:0007669"/>
    <property type="project" value="UniProtKB-KW"/>
</dbReference>
<keyword evidence="8" id="KW-0267">Excision nuclease</keyword>
<dbReference type="InterPro" id="IPR027417">
    <property type="entry name" value="P-loop_NTPase"/>
</dbReference>
<reference evidence="11" key="2">
    <citation type="journal article" date="2014" name="ISME J.">
        <title>Microbial stratification in low pH oxic and suboxic macroscopic growths along an acid mine drainage.</title>
        <authorList>
            <person name="Mendez-Garcia C."/>
            <person name="Mesa V."/>
            <person name="Sprenger R.R."/>
            <person name="Richter M."/>
            <person name="Diez M.S."/>
            <person name="Solano J."/>
            <person name="Bargiela R."/>
            <person name="Golyshina O.V."/>
            <person name="Manteca A."/>
            <person name="Ramos J.L."/>
            <person name="Gallego J.R."/>
            <person name="Llorente I."/>
            <person name="Martins Dos Santos V.A."/>
            <person name="Jensen O.N."/>
            <person name="Pelaez A.I."/>
            <person name="Sanchez J."/>
            <person name="Ferrer M."/>
        </authorList>
    </citation>
    <scope>NUCLEOTIDE SEQUENCE</scope>
</reference>
<dbReference type="Gene3D" id="1.20.1580.10">
    <property type="entry name" value="ABC transporter ATPase like domain"/>
    <property type="match status" value="1"/>
</dbReference>
<keyword evidence="2" id="KW-0963">Cytoplasm</keyword>
<keyword evidence="10" id="KW-0234">DNA repair</keyword>
<evidence type="ECO:0000256" key="4">
    <source>
        <dbReference type="ARBA" id="ARBA00022741"/>
    </source>
</evidence>
<evidence type="ECO:0000256" key="8">
    <source>
        <dbReference type="ARBA" id="ARBA00022881"/>
    </source>
</evidence>
<keyword evidence="4" id="KW-0547">Nucleotide-binding</keyword>
<evidence type="ECO:0000256" key="2">
    <source>
        <dbReference type="ARBA" id="ARBA00022490"/>
    </source>
</evidence>
<accession>T1DFP3</accession>
<dbReference type="PANTHER" id="PTHR43152:SF3">
    <property type="entry name" value="UVRABC SYSTEM PROTEIN A"/>
    <property type="match status" value="1"/>
</dbReference>